<dbReference type="EMBL" id="FOCQ01000002">
    <property type="protein sequence ID" value="SEM81709.1"/>
    <property type="molecule type" value="Genomic_DNA"/>
</dbReference>
<keyword evidence="6 8" id="KW-1133">Transmembrane helix</keyword>
<evidence type="ECO:0000313" key="10">
    <source>
        <dbReference type="Proteomes" id="UP000199695"/>
    </source>
</evidence>
<dbReference type="GO" id="GO:0009847">
    <property type="term" value="P:spore germination"/>
    <property type="evidence" value="ECO:0007669"/>
    <property type="project" value="InterPro"/>
</dbReference>
<keyword evidence="3" id="KW-0813">Transport</keyword>
<keyword evidence="4" id="KW-0309">Germination</keyword>
<dbReference type="InterPro" id="IPR004761">
    <property type="entry name" value="Spore_GerAB"/>
</dbReference>
<keyword evidence="5 8" id="KW-0812">Transmembrane</keyword>
<feature type="transmembrane region" description="Helical" evidence="8">
    <location>
        <begin position="150"/>
        <end position="170"/>
    </location>
</feature>
<feature type="transmembrane region" description="Helical" evidence="8">
    <location>
        <begin position="115"/>
        <end position="138"/>
    </location>
</feature>
<evidence type="ECO:0000256" key="7">
    <source>
        <dbReference type="ARBA" id="ARBA00023136"/>
    </source>
</evidence>
<reference evidence="9 10" key="1">
    <citation type="submission" date="2016-10" db="EMBL/GenBank/DDBJ databases">
        <authorList>
            <person name="de Groot N.N."/>
        </authorList>
    </citation>
    <scope>NUCLEOTIDE SEQUENCE [LARGE SCALE GENOMIC DNA]</scope>
    <source>
        <strain evidence="9 10">DSM 46701</strain>
    </source>
</reference>
<feature type="transmembrane region" description="Helical" evidence="8">
    <location>
        <begin position="190"/>
        <end position="208"/>
    </location>
</feature>
<evidence type="ECO:0000256" key="5">
    <source>
        <dbReference type="ARBA" id="ARBA00022692"/>
    </source>
</evidence>
<sequence>MITNPKDQITSSQAAVAVASILVGAGILTLPRSAAEQMNTPDGWIAVILGGLVTMGIAAVLVKLSQRFPGKTFYLYSQEIVGKFLGYLLSLVLVVYFTLLAGFEIRTMGEVTKSYLLLATPKEVTMIMMLWVGVYLVVGGINPMMRLFEILLPPTVLIFFVVLLLSLQIFELDNLRPVLGQVTPLFKGVQTTSLAYAGVEAMLILTAFMREPDKAVKAVLVGIAFPIAFYVMTMVMVIGGLSVDLAKLTTWPTISLIQSFEVTGIVFERFETFLLAVWILQIFTTFASAYYFAALGLSQLFKKNIHPFIYALLPLIYLVAMTPKNVNDLFKLGDLLGYIFVFVAGIMPPILLAIAVLRGKKHGPKA</sequence>
<dbReference type="STRING" id="1173111.SAMN05444955_102163"/>
<evidence type="ECO:0000256" key="8">
    <source>
        <dbReference type="SAM" id="Phobius"/>
    </source>
</evidence>
<name>A0A1H8BGX7_9BACL</name>
<organism evidence="9 10">
    <name type="scientific">Lihuaxuella thermophila</name>
    <dbReference type="NCBI Taxonomy" id="1173111"/>
    <lineage>
        <taxon>Bacteria</taxon>
        <taxon>Bacillati</taxon>
        <taxon>Bacillota</taxon>
        <taxon>Bacilli</taxon>
        <taxon>Bacillales</taxon>
        <taxon>Thermoactinomycetaceae</taxon>
        <taxon>Lihuaxuella</taxon>
    </lineage>
</organism>
<comment type="subcellular location">
    <subcellularLocation>
        <location evidence="1">Membrane</location>
        <topology evidence="1">Multi-pass membrane protein</topology>
    </subcellularLocation>
</comment>
<dbReference type="Pfam" id="PF03845">
    <property type="entry name" value="Spore_permease"/>
    <property type="match status" value="1"/>
</dbReference>
<protein>
    <submittedName>
        <fullName evidence="9">Spore germination protein</fullName>
    </submittedName>
</protein>
<feature type="transmembrane region" description="Helical" evidence="8">
    <location>
        <begin position="335"/>
        <end position="357"/>
    </location>
</feature>
<feature type="transmembrane region" description="Helical" evidence="8">
    <location>
        <begin position="273"/>
        <end position="293"/>
    </location>
</feature>
<dbReference type="GO" id="GO:0016020">
    <property type="term" value="C:membrane"/>
    <property type="evidence" value="ECO:0007669"/>
    <property type="project" value="UniProtKB-SubCell"/>
</dbReference>
<evidence type="ECO:0000256" key="1">
    <source>
        <dbReference type="ARBA" id="ARBA00004141"/>
    </source>
</evidence>
<dbReference type="PANTHER" id="PTHR34975:SF2">
    <property type="entry name" value="SPORE GERMINATION PROTEIN A2"/>
    <property type="match status" value="1"/>
</dbReference>
<accession>A0A1H8BGX7</accession>
<keyword evidence="10" id="KW-1185">Reference proteome</keyword>
<dbReference type="RefSeq" id="WP_089965083.1">
    <property type="nucleotide sequence ID" value="NZ_FOCQ01000002.1"/>
</dbReference>
<dbReference type="OrthoDB" id="2716906at2"/>
<evidence type="ECO:0000313" key="9">
    <source>
        <dbReference type="EMBL" id="SEM81709.1"/>
    </source>
</evidence>
<proteinExistence type="inferred from homology"/>
<dbReference type="PANTHER" id="PTHR34975">
    <property type="entry name" value="SPORE GERMINATION PROTEIN A2"/>
    <property type="match status" value="1"/>
</dbReference>
<gene>
    <name evidence="9" type="ORF">SAMN05444955_102163</name>
</gene>
<evidence type="ECO:0000256" key="2">
    <source>
        <dbReference type="ARBA" id="ARBA00007998"/>
    </source>
</evidence>
<evidence type="ECO:0000256" key="3">
    <source>
        <dbReference type="ARBA" id="ARBA00022448"/>
    </source>
</evidence>
<feature type="transmembrane region" description="Helical" evidence="8">
    <location>
        <begin position="220"/>
        <end position="243"/>
    </location>
</feature>
<comment type="similarity">
    <text evidence="2">Belongs to the amino acid-polyamine-organocation (APC) superfamily. Spore germination protein (SGP) (TC 2.A.3.9) family.</text>
</comment>
<feature type="transmembrane region" description="Helical" evidence="8">
    <location>
        <begin position="12"/>
        <end position="31"/>
    </location>
</feature>
<evidence type="ECO:0000256" key="6">
    <source>
        <dbReference type="ARBA" id="ARBA00022989"/>
    </source>
</evidence>
<dbReference type="AlphaFoldDB" id="A0A1H8BGX7"/>
<evidence type="ECO:0000256" key="4">
    <source>
        <dbReference type="ARBA" id="ARBA00022544"/>
    </source>
</evidence>
<feature type="transmembrane region" description="Helical" evidence="8">
    <location>
        <begin position="305"/>
        <end position="323"/>
    </location>
</feature>
<keyword evidence="7 8" id="KW-0472">Membrane</keyword>
<dbReference type="NCBIfam" id="TIGR00912">
    <property type="entry name" value="2A0309"/>
    <property type="match status" value="1"/>
</dbReference>
<feature type="transmembrane region" description="Helical" evidence="8">
    <location>
        <begin position="43"/>
        <end position="64"/>
    </location>
</feature>
<dbReference type="Proteomes" id="UP000199695">
    <property type="component" value="Unassembled WGS sequence"/>
</dbReference>
<feature type="transmembrane region" description="Helical" evidence="8">
    <location>
        <begin position="84"/>
        <end position="103"/>
    </location>
</feature>